<feature type="transmembrane region" description="Helical" evidence="7">
    <location>
        <begin position="12"/>
        <end position="33"/>
    </location>
</feature>
<dbReference type="PANTHER" id="PTHR43744:SF12">
    <property type="entry name" value="ABC TRANSPORTER PERMEASE PROTEIN MG189-RELATED"/>
    <property type="match status" value="1"/>
</dbReference>
<feature type="transmembrane region" description="Helical" evidence="7">
    <location>
        <begin position="142"/>
        <end position="162"/>
    </location>
</feature>
<dbReference type="Pfam" id="PF00528">
    <property type="entry name" value="BPD_transp_1"/>
    <property type="match status" value="1"/>
</dbReference>
<sequence>MRNSTRGWSRLVHPAVVIVLAAVVIGIPLWLALVTSAKSQGEANLPDLSLPRVWHLWDNYSQAFSQGHMLWALFGSLLVMVPSVAGVLIFGSLASWVLARRTGRVMAVLYSAAISGIILPPAVVTIVLLLRQLHLASTPIGMMLVYMGMYMSLVIFFVTGFVRTIPVEVEEAARMDGARPLGIFIKVVLPLLRPVIATATILICLYIWNDVFYAFFVLGGGTYSTLPLNLYSVASSNLYQNNWNLVFAYVVLMSLPLVVVFVVAQRRIISGITGGAVK</sequence>
<feature type="domain" description="ABC transmembrane type-1" evidence="8">
    <location>
        <begin position="73"/>
        <end position="264"/>
    </location>
</feature>
<keyword evidence="2 7" id="KW-0813">Transport</keyword>
<evidence type="ECO:0000256" key="5">
    <source>
        <dbReference type="ARBA" id="ARBA00022989"/>
    </source>
</evidence>
<dbReference type="RefSeq" id="WP_192783621.1">
    <property type="nucleotide sequence ID" value="NZ_JADBEK010000001.1"/>
</dbReference>
<dbReference type="SUPFAM" id="SSF161098">
    <property type="entry name" value="MetI-like"/>
    <property type="match status" value="1"/>
</dbReference>
<dbReference type="Proteomes" id="UP000633509">
    <property type="component" value="Unassembled WGS sequence"/>
</dbReference>
<keyword evidence="3" id="KW-1003">Cell membrane</keyword>
<proteinExistence type="inferred from homology"/>
<evidence type="ECO:0000256" key="1">
    <source>
        <dbReference type="ARBA" id="ARBA00004651"/>
    </source>
</evidence>
<keyword evidence="6 7" id="KW-0472">Membrane</keyword>
<evidence type="ECO:0000313" key="10">
    <source>
        <dbReference type="Proteomes" id="UP000633509"/>
    </source>
</evidence>
<gene>
    <name evidence="9" type="ORF">H4W80_000583</name>
</gene>
<evidence type="ECO:0000259" key="8">
    <source>
        <dbReference type="PROSITE" id="PS50928"/>
    </source>
</evidence>
<evidence type="ECO:0000256" key="7">
    <source>
        <dbReference type="RuleBase" id="RU363032"/>
    </source>
</evidence>
<dbReference type="InterPro" id="IPR035906">
    <property type="entry name" value="MetI-like_sf"/>
</dbReference>
<dbReference type="CDD" id="cd06261">
    <property type="entry name" value="TM_PBP2"/>
    <property type="match status" value="1"/>
</dbReference>
<dbReference type="PANTHER" id="PTHR43744">
    <property type="entry name" value="ABC TRANSPORTER PERMEASE PROTEIN MG189-RELATED-RELATED"/>
    <property type="match status" value="1"/>
</dbReference>
<evidence type="ECO:0000256" key="4">
    <source>
        <dbReference type="ARBA" id="ARBA00022692"/>
    </source>
</evidence>
<keyword evidence="4 7" id="KW-0812">Transmembrane</keyword>
<dbReference type="PROSITE" id="PS50928">
    <property type="entry name" value="ABC_TM1"/>
    <property type="match status" value="1"/>
</dbReference>
<dbReference type="Gene3D" id="1.10.3720.10">
    <property type="entry name" value="MetI-like"/>
    <property type="match status" value="1"/>
</dbReference>
<feature type="transmembrane region" description="Helical" evidence="7">
    <location>
        <begin position="69"/>
        <end position="96"/>
    </location>
</feature>
<reference evidence="9 10" key="1">
    <citation type="submission" date="2020-10" db="EMBL/GenBank/DDBJ databases">
        <title>Sequencing the genomes of 1000 actinobacteria strains.</title>
        <authorList>
            <person name="Klenk H.-P."/>
        </authorList>
    </citation>
    <scope>NUCLEOTIDE SEQUENCE [LARGE SCALE GENOMIC DNA]</scope>
    <source>
        <strain evidence="9 10">DSM 43173</strain>
    </source>
</reference>
<comment type="similarity">
    <text evidence="7">Belongs to the binding-protein-dependent transport system permease family.</text>
</comment>
<comment type="subcellular location">
    <subcellularLocation>
        <location evidence="1 7">Cell membrane</location>
        <topology evidence="1 7">Multi-pass membrane protein</topology>
    </subcellularLocation>
</comment>
<accession>A0ABR9LPV0</accession>
<name>A0ABR9LPV0_9ACTN</name>
<comment type="caution">
    <text evidence="9">The sequence shown here is derived from an EMBL/GenBank/DDBJ whole genome shotgun (WGS) entry which is preliminary data.</text>
</comment>
<feature type="transmembrane region" description="Helical" evidence="7">
    <location>
        <begin position="246"/>
        <end position="264"/>
    </location>
</feature>
<evidence type="ECO:0000313" key="9">
    <source>
        <dbReference type="EMBL" id="MBE1582325.1"/>
    </source>
</evidence>
<evidence type="ECO:0000256" key="3">
    <source>
        <dbReference type="ARBA" id="ARBA00022475"/>
    </source>
</evidence>
<organism evidence="9 10">
    <name type="scientific">Nonomuraea angiospora</name>
    <dbReference type="NCBI Taxonomy" id="46172"/>
    <lineage>
        <taxon>Bacteria</taxon>
        <taxon>Bacillati</taxon>
        <taxon>Actinomycetota</taxon>
        <taxon>Actinomycetes</taxon>
        <taxon>Streptosporangiales</taxon>
        <taxon>Streptosporangiaceae</taxon>
        <taxon>Nonomuraea</taxon>
    </lineage>
</organism>
<dbReference type="InterPro" id="IPR000515">
    <property type="entry name" value="MetI-like"/>
</dbReference>
<feature type="transmembrane region" description="Helical" evidence="7">
    <location>
        <begin position="108"/>
        <end position="130"/>
    </location>
</feature>
<keyword evidence="10" id="KW-1185">Reference proteome</keyword>
<keyword evidence="5 7" id="KW-1133">Transmembrane helix</keyword>
<protein>
    <submittedName>
        <fullName evidence="9">Raffinose/stachyose/melibiose transport system permease protein</fullName>
    </submittedName>
</protein>
<dbReference type="EMBL" id="JADBEK010000001">
    <property type="protein sequence ID" value="MBE1582325.1"/>
    <property type="molecule type" value="Genomic_DNA"/>
</dbReference>
<feature type="transmembrane region" description="Helical" evidence="7">
    <location>
        <begin position="183"/>
        <end position="208"/>
    </location>
</feature>
<evidence type="ECO:0000256" key="2">
    <source>
        <dbReference type="ARBA" id="ARBA00022448"/>
    </source>
</evidence>
<evidence type="ECO:0000256" key="6">
    <source>
        <dbReference type="ARBA" id="ARBA00023136"/>
    </source>
</evidence>